<name>A0ABP9WUC4_9CHLR</name>
<dbReference type="EMBL" id="BAABRU010000002">
    <property type="protein sequence ID" value="GAA5526792.1"/>
    <property type="molecule type" value="Genomic_DNA"/>
</dbReference>
<reference evidence="3 4" key="1">
    <citation type="submission" date="2024-02" db="EMBL/GenBank/DDBJ databases">
        <title>Herpetosiphon gulosus NBRC 112829.</title>
        <authorList>
            <person name="Ichikawa N."/>
            <person name="Katano-Makiyama Y."/>
            <person name="Hidaka K."/>
        </authorList>
    </citation>
    <scope>NUCLEOTIDE SEQUENCE [LARGE SCALE GENOMIC DNA]</scope>
    <source>
        <strain evidence="3 4">NBRC 112829</strain>
    </source>
</reference>
<dbReference type="EC" id="3.1.3.48" evidence="1"/>
<evidence type="ECO:0000256" key="1">
    <source>
        <dbReference type="ARBA" id="ARBA00013064"/>
    </source>
</evidence>
<dbReference type="Gene3D" id="3.40.50.2300">
    <property type="match status" value="1"/>
</dbReference>
<comment type="caution">
    <text evidence="3">The sequence shown here is derived from an EMBL/GenBank/DDBJ whole genome shotgun (WGS) entry which is preliminary data.</text>
</comment>
<dbReference type="InterPro" id="IPR023485">
    <property type="entry name" value="Ptyr_pPase"/>
</dbReference>
<dbReference type="Pfam" id="PF01451">
    <property type="entry name" value="LMWPc"/>
    <property type="match status" value="1"/>
</dbReference>
<evidence type="ECO:0000259" key="2">
    <source>
        <dbReference type="Pfam" id="PF01451"/>
    </source>
</evidence>
<keyword evidence="4" id="KW-1185">Reference proteome</keyword>
<feature type="domain" description="Phosphotyrosine protein phosphatase I" evidence="2">
    <location>
        <begin position="4"/>
        <end position="123"/>
    </location>
</feature>
<sequence>MALIVVVGGADTGRAPMGAVLLRRLLLETYPTWQIESAGVLGHDGDTWQPEARMALEHLSATPPAHTARSLSADLALQADLLLAVDRGVGRALELQYPNGRWQVLPDLAETPREVLDPFRMTLDAWLIYGRELEHQLKVALNKIIAYCQGQPIEPISQVPLVEPVVQALVIPVELGSEVHPAYRRLHILAFGIAGIPEVIDWGKARNSLREAMQQFANYLAASTGPSDLRPAALAMLGGVLGNGSDPLNPNQLAILREIVGRVAQTLDPQDLAGLAGAIGRWQS</sequence>
<dbReference type="InterPro" id="IPR050438">
    <property type="entry name" value="LMW_PTPase"/>
</dbReference>
<dbReference type="Proteomes" id="UP001428290">
    <property type="component" value="Unassembled WGS sequence"/>
</dbReference>
<protein>
    <recommendedName>
        <fullName evidence="1">protein-tyrosine-phosphatase</fullName>
        <ecNumber evidence="1">3.1.3.48</ecNumber>
    </recommendedName>
</protein>
<gene>
    <name evidence="3" type="ORF">Hgul01_00572</name>
</gene>
<organism evidence="3 4">
    <name type="scientific">Herpetosiphon gulosus</name>
    <dbReference type="NCBI Taxonomy" id="1973496"/>
    <lineage>
        <taxon>Bacteria</taxon>
        <taxon>Bacillati</taxon>
        <taxon>Chloroflexota</taxon>
        <taxon>Chloroflexia</taxon>
        <taxon>Herpetosiphonales</taxon>
        <taxon>Herpetosiphonaceae</taxon>
        <taxon>Herpetosiphon</taxon>
    </lineage>
</organism>
<dbReference type="PANTHER" id="PTHR11717">
    <property type="entry name" value="LOW MOLECULAR WEIGHT PROTEIN TYROSINE PHOSPHATASE"/>
    <property type="match status" value="1"/>
</dbReference>
<proteinExistence type="predicted"/>
<dbReference type="InterPro" id="IPR036196">
    <property type="entry name" value="Ptyr_pPase_sf"/>
</dbReference>
<evidence type="ECO:0000313" key="3">
    <source>
        <dbReference type="EMBL" id="GAA5526792.1"/>
    </source>
</evidence>
<accession>A0ABP9WUC4</accession>
<evidence type="ECO:0000313" key="4">
    <source>
        <dbReference type="Proteomes" id="UP001428290"/>
    </source>
</evidence>
<dbReference type="PANTHER" id="PTHR11717:SF7">
    <property type="entry name" value="LOW MOLECULAR WEIGHT PHOSPHOTYROSINE PROTEIN PHOSPHATASE"/>
    <property type="match status" value="1"/>
</dbReference>
<dbReference type="SUPFAM" id="SSF52788">
    <property type="entry name" value="Phosphotyrosine protein phosphatases I"/>
    <property type="match status" value="1"/>
</dbReference>
<dbReference type="RefSeq" id="WP_345720429.1">
    <property type="nucleotide sequence ID" value="NZ_BAABRU010000002.1"/>
</dbReference>